<dbReference type="PANTHER" id="PTHR43013:SF1">
    <property type="entry name" value="GLUTAMYL-TRNA REDUCTASE"/>
    <property type="match status" value="1"/>
</dbReference>
<evidence type="ECO:0000256" key="11">
    <source>
        <dbReference type="PIRSR" id="PIRSR000445-2"/>
    </source>
</evidence>
<feature type="binding site" evidence="9 12">
    <location>
        <begin position="189"/>
        <end position="194"/>
    </location>
    <ligand>
        <name>NADP(+)</name>
        <dbReference type="ChEBI" id="CHEBI:58349"/>
    </ligand>
</feature>
<dbReference type="InterPro" id="IPR006151">
    <property type="entry name" value="Shikm_DH/Glu-tRNA_Rdtase"/>
</dbReference>
<comment type="domain">
    <text evidence="9">Possesses an unusual extended V-shaped dimeric structure with each monomer consisting of three distinct domains arranged along a curved 'spinal' alpha-helix. The N-terminal catalytic domain specifically recognizes the glutamate moiety of the substrate. The second domain is the NADPH-binding domain, and the third C-terminal domain is responsible for dimerization.</text>
</comment>
<dbReference type="InterPro" id="IPR000343">
    <property type="entry name" value="4pyrrol_synth_GluRdtase"/>
</dbReference>
<evidence type="ECO:0000256" key="6">
    <source>
        <dbReference type="ARBA" id="ARBA00023244"/>
    </source>
</evidence>
<dbReference type="InterPro" id="IPR015895">
    <property type="entry name" value="4pyrrol_synth_GluRdtase_N"/>
</dbReference>
<dbReference type="PROSITE" id="PS00747">
    <property type="entry name" value="GLUTR"/>
    <property type="match status" value="1"/>
</dbReference>
<evidence type="ECO:0000256" key="12">
    <source>
        <dbReference type="PIRSR" id="PIRSR000445-3"/>
    </source>
</evidence>
<evidence type="ECO:0000313" key="20">
    <source>
        <dbReference type="Proteomes" id="UP000654670"/>
    </source>
</evidence>
<dbReference type="Pfam" id="PF00745">
    <property type="entry name" value="GlutR_dimer"/>
    <property type="match status" value="1"/>
</dbReference>
<name>A0A917VXC6_9BACL</name>
<evidence type="ECO:0000256" key="3">
    <source>
        <dbReference type="ARBA" id="ARBA00012970"/>
    </source>
</evidence>
<dbReference type="Proteomes" id="UP000654670">
    <property type="component" value="Unassembled WGS sequence"/>
</dbReference>
<feature type="binding site" evidence="9 11">
    <location>
        <begin position="49"/>
        <end position="52"/>
    </location>
    <ligand>
        <name>substrate</name>
    </ligand>
</feature>
<keyword evidence="20" id="KW-1185">Reference proteome</keyword>
<evidence type="ECO:0000256" key="7">
    <source>
        <dbReference type="ARBA" id="ARBA00047464"/>
    </source>
</evidence>
<reference evidence="19" key="1">
    <citation type="journal article" date="2014" name="Int. J. Syst. Evol. Microbiol.">
        <title>Complete genome sequence of Corynebacterium casei LMG S-19264T (=DSM 44701T), isolated from a smear-ripened cheese.</title>
        <authorList>
            <consortium name="US DOE Joint Genome Institute (JGI-PGF)"/>
            <person name="Walter F."/>
            <person name="Albersmeier A."/>
            <person name="Kalinowski J."/>
            <person name="Ruckert C."/>
        </authorList>
    </citation>
    <scope>NUCLEOTIDE SEQUENCE</scope>
    <source>
        <strain evidence="19">JCM 15325</strain>
    </source>
</reference>
<feature type="site" description="Important for activity" evidence="9 13">
    <location>
        <position position="99"/>
    </location>
</feature>
<comment type="miscellaneous">
    <text evidence="9">During catalysis, the active site Cys acts as a nucleophile attacking the alpha-carbonyl group of tRNA-bound glutamate with the formation of a thioester intermediate between enzyme and glutamate, and the concomitant release of tRNA(Glu). The thioester intermediate is finally reduced by direct hydride transfer from NADPH, to form the product GSA.</text>
</comment>
<dbReference type="PANTHER" id="PTHR43013">
    <property type="entry name" value="GLUTAMYL-TRNA REDUCTASE"/>
    <property type="match status" value="1"/>
</dbReference>
<dbReference type="GO" id="GO:0019353">
    <property type="term" value="P:protoporphyrinogen IX biosynthetic process from glutamate"/>
    <property type="evidence" value="ECO:0007669"/>
    <property type="project" value="TreeGrafter"/>
</dbReference>
<dbReference type="InterPro" id="IPR036453">
    <property type="entry name" value="GluRdtase_dimer_dom_sf"/>
</dbReference>
<evidence type="ECO:0000256" key="1">
    <source>
        <dbReference type="ARBA" id="ARBA00005059"/>
    </source>
</evidence>
<dbReference type="AlphaFoldDB" id="A0A917VXC6"/>
<accession>A0A917VXC6</accession>
<comment type="similarity">
    <text evidence="2 9 14">Belongs to the glutamyl-tRNA reductase family.</text>
</comment>
<dbReference type="EC" id="1.2.1.70" evidence="3 9"/>
<comment type="function">
    <text evidence="9">Catalyzes the NADPH-dependent reduction of glutamyl-tRNA(Glu) to glutamate 1-semialdehyde (GSA).</text>
</comment>
<comment type="caution">
    <text evidence="19">The sequence shown here is derived from an EMBL/GenBank/DDBJ whole genome shotgun (WGS) entry which is preliminary data.</text>
</comment>
<dbReference type="Gene3D" id="3.30.460.30">
    <property type="entry name" value="Glutamyl-tRNA reductase, N-terminal domain"/>
    <property type="match status" value="1"/>
</dbReference>
<gene>
    <name evidence="9 19" type="primary">hemA</name>
    <name evidence="19" type="ORF">GCM10007968_01580</name>
</gene>
<dbReference type="GO" id="GO:0050661">
    <property type="term" value="F:NADP binding"/>
    <property type="evidence" value="ECO:0007669"/>
    <property type="project" value="InterPro"/>
</dbReference>
<evidence type="ECO:0000259" key="18">
    <source>
        <dbReference type="Pfam" id="PF05201"/>
    </source>
</evidence>
<dbReference type="InterPro" id="IPR036343">
    <property type="entry name" value="GluRdtase_N_sf"/>
</dbReference>
<evidence type="ECO:0000256" key="13">
    <source>
        <dbReference type="PIRSR" id="PIRSR000445-4"/>
    </source>
</evidence>
<keyword evidence="5 9" id="KW-0560">Oxidoreductase</keyword>
<dbReference type="NCBIfam" id="TIGR01035">
    <property type="entry name" value="hemA"/>
    <property type="match status" value="1"/>
</dbReference>
<dbReference type="InterPro" id="IPR036291">
    <property type="entry name" value="NAD(P)-bd_dom_sf"/>
</dbReference>
<dbReference type="Gene3D" id="3.40.50.720">
    <property type="entry name" value="NAD(P)-binding Rossmann-like Domain"/>
    <property type="match status" value="1"/>
</dbReference>
<evidence type="ECO:0000256" key="15">
    <source>
        <dbReference type="SAM" id="MobiDB-lite"/>
    </source>
</evidence>
<dbReference type="SUPFAM" id="SSF69742">
    <property type="entry name" value="Glutamyl tRNA-reductase catalytic, N-terminal domain"/>
    <property type="match status" value="1"/>
</dbReference>
<evidence type="ECO:0000256" key="2">
    <source>
        <dbReference type="ARBA" id="ARBA00005916"/>
    </source>
</evidence>
<keyword evidence="6 9" id="KW-0627">Porphyrin biosynthesis</keyword>
<protein>
    <recommendedName>
        <fullName evidence="8 9">Glutamyl-tRNA reductase</fullName>
        <shortName evidence="9">GluTR</shortName>
        <ecNumber evidence="3 9">1.2.1.70</ecNumber>
    </recommendedName>
</protein>
<feature type="active site" description="Nucleophile" evidence="9 10">
    <location>
        <position position="50"/>
    </location>
</feature>
<dbReference type="Pfam" id="PF01488">
    <property type="entry name" value="Shikimate_DH"/>
    <property type="match status" value="1"/>
</dbReference>
<dbReference type="SUPFAM" id="SSF51735">
    <property type="entry name" value="NAD(P)-binding Rossmann-fold domains"/>
    <property type="match status" value="1"/>
</dbReference>
<feature type="region of interest" description="Disordered" evidence="15">
    <location>
        <begin position="428"/>
        <end position="451"/>
    </location>
</feature>
<feature type="domain" description="Tetrapyrrole biosynthesis glutamyl-tRNA reductase dimerisation" evidence="16">
    <location>
        <begin position="324"/>
        <end position="419"/>
    </location>
</feature>
<evidence type="ECO:0000256" key="4">
    <source>
        <dbReference type="ARBA" id="ARBA00022857"/>
    </source>
</evidence>
<feature type="binding site" evidence="9 11">
    <location>
        <position position="109"/>
    </location>
    <ligand>
        <name>substrate</name>
    </ligand>
</feature>
<keyword evidence="4 9" id="KW-0521">NADP</keyword>
<dbReference type="InterPro" id="IPR018214">
    <property type="entry name" value="GluRdtase_CS"/>
</dbReference>
<evidence type="ECO:0000256" key="9">
    <source>
        <dbReference type="HAMAP-Rule" id="MF_00087"/>
    </source>
</evidence>
<feature type="domain" description="Glutamyl-tRNA reductase N-terminal" evidence="18">
    <location>
        <begin position="6"/>
        <end position="156"/>
    </location>
</feature>
<evidence type="ECO:0000256" key="10">
    <source>
        <dbReference type="PIRSR" id="PIRSR000445-1"/>
    </source>
</evidence>
<dbReference type="Pfam" id="PF05201">
    <property type="entry name" value="GlutR_N"/>
    <property type="match status" value="1"/>
</dbReference>
<comment type="subunit">
    <text evidence="9">Homodimer.</text>
</comment>
<feature type="binding site" evidence="9 11">
    <location>
        <position position="120"/>
    </location>
    <ligand>
        <name>substrate</name>
    </ligand>
</feature>
<proteinExistence type="inferred from homology"/>
<evidence type="ECO:0000256" key="5">
    <source>
        <dbReference type="ARBA" id="ARBA00023002"/>
    </source>
</evidence>
<dbReference type="CDD" id="cd05213">
    <property type="entry name" value="NAD_bind_Glutamyl_tRNA_reduct"/>
    <property type="match status" value="1"/>
</dbReference>
<comment type="catalytic activity">
    <reaction evidence="7 9 14">
        <text>(S)-4-amino-5-oxopentanoate + tRNA(Glu) + NADP(+) = L-glutamyl-tRNA(Glu) + NADPH + H(+)</text>
        <dbReference type="Rhea" id="RHEA:12344"/>
        <dbReference type="Rhea" id="RHEA-COMP:9663"/>
        <dbReference type="Rhea" id="RHEA-COMP:9680"/>
        <dbReference type="ChEBI" id="CHEBI:15378"/>
        <dbReference type="ChEBI" id="CHEBI:57501"/>
        <dbReference type="ChEBI" id="CHEBI:57783"/>
        <dbReference type="ChEBI" id="CHEBI:58349"/>
        <dbReference type="ChEBI" id="CHEBI:78442"/>
        <dbReference type="ChEBI" id="CHEBI:78520"/>
        <dbReference type="EC" id="1.2.1.70"/>
    </reaction>
</comment>
<evidence type="ECO:0000313" key="19">
    <source>
        <dbReference type="EMBL" id="GGL41394.1"/>
    </source>
</evidence>
<dbReference type="GO" id="GO:0008883">
    <property type="term" value="F:glutamyl-tRNA reductase activity"/>
    <property type="evidence" value="ECO:0007669"/>
    <property type="project" value="UniProtKB-UniRule"/>
</dbReference>
<evidence type="ECO:0000256" key="8">
    <source>
        <dbReference type="ARBA" id="ARBA00068659"/>
    </source>
</evidence>
<dbReference type="FunFam" id="3.40.50.720:FF:000031">
    <property type="entry name" value="Glutamyl-tRNA reductase"/>
    <property type="match status" value="1"/>
</dbReference>
<organism evidence="19 20">
    <name type="scientific">Sporolactobacillus putidus</name>
    <dbReference type="NCBI Taxonomy" id="492735"/>
    <lineage>
        <taxon>Bacteria</taxon>
        <taxon>Bacillati</taxon>
        <taxon>Bacillota</taxon>
        <taxon>Bacilli</taxon>
        <taxon>Bacillales</taxon>
        <taxon>Sporolactobacillaceae</taxon>
        <taxon>Sporolactobacillus</taxon>
    </lineage>
</organism>
<dbReference type="RefSeq" id="WP_188800857.1">
    <property type="nucleotide sequence ID" value="NZ_BMOK01000001.1"/>
</dbReference>
<comment type="pathway">
    <text evidence="1 9 14">Porphyrin-containing compound metabolism; protoporphyrin-IX biosynthesis; 5-aminolevulinate from L-glutamyl-tRNA(Glu): step 1/2.</text>
</comment>
<dbReference type="FunFam" id="3.30.460.30:FF:000001">
    <property type="entry name" value="Glutamyl-tRNA reductase"/>
    <property type="match status" value="1"/>
</dbReference>
<dbReference type="EMBL" id="BMOK01000001">
    <property type="protein sequence ID" value="GGL41394.1"/>
    <property type="molecule type" value="Genomic_DNA"/>
</dbReference>
<evidence type="ECO:0000259" key="17">
    <source>
        <dbReference type="Pfam" id="PF01488"/>
    </source>
</evidence>
<dbReference type="InterPro" id="IPR015896">
    <property type="entry name" value="4pyrrol_synth_GluRdtase_dimer"/>
</dbReference>
<feature type="binding site" evidence="9 11">
    <location>
        <begin position="114"/>
        <end position="116"/>
    </location>
    <ligand>
        <name>substrate</name>
    </ligand>
</feature>
<feature type="domain" description="Quinate/shikimate 5-dehydrogenase/glutamyl-tRNA reductase" evidence="17">
    <location>
        <begin position="171"/>
        <end position="306"/>
    </location>
</feature>
<reference evidence="19" key="2">
    <citation type="submission" date="2020-09" db="EMBL/GenBank/DDBJ databases">
        <authorList>
            <person name="Sun Q."/>
            <person name="Ohkuma M."/>
        </authorList>
    </citation>
    <scope>NUCLEOTIDE SEQUENCE</scope>
    <source>
        <strain evidence="19">JCM 15325</strain>
    </source>
</reference>
<dbReference type="HAMAP" id="MF_00087">
    <property type="entry name" value="Glu_tRNA_reductase"/>
    <property type="match status" value="1"/>
</dbReference>
<evidence type="ECO:0000259" key="16">
    <source>
        <dbReference type="Pfam" id="PF00745"/>
    </source>
</evidence>
<evidence type="ECO:0000256" key="14">
    <source>
        <dbReference type="RuleBase" id="RU000584"/>
    </source>
</evidence>
<dbReference type="SUPFAM" id="SSF69075">
    <property type="entry name" value="Glutamyl tRNA-reductase dimerization domain"/>
    <property type="match status" value="1"/>
</dbReference>
<dbReference type="PIRSF" id="PIRSF000445">
    <property type="entry name" value="4pyrrol_synth_GluRdtase"/>
    <property type="match status" value="1"/>
</dbReference>
<sequence length="451" mass="50178">MHILAVGVNHHRAPVNVREKLTLTASDLEETLTKLRDTKSIFEDVIVSTCNRTEFYVVSDQLHTGRHYTKQFFADCFHISREDLLPFLFVKEDREAVNHLFRVACGLDSMVLGETQILGQVRDGFLTAQKAGTTGTFFNELFKEAVTVAKRAQAETQINDHPVSVSYAAVELIRNTFGPLEDKEILMIGAGEMSRLALKHLVGGGASHITVANRTMEKAVSLAGQYGGRAVPFESLSRFMDQADILLTSTSAPEFILSQNDVSDAVARRGGKPIIFVDIAVPRNIDPRVALLDGVYLYDIDDLENIVASNLEERRKAALLIGPMIDEQLDKFAGWLRTLGVVPVITALRNKALSIHSETMKSIENKLPEMTEHERKVISKHAKSIINQLLRDPINKVKEFAGEKNGKEVMDLFIDIFNIADEVSGEQDKTPFAASVPKKEKPERQMLGTHT</sequence>